<name>A0A5M6J240_9PROT</name>
<dbReference type="Pfam" id="PF00583">
    <property type="entry name" value="Acetyltransf_1"/>
    <property type="match status" value="1"/>
</dbReference>
<evidence type="ECO:0000259" key="4">
    <source>
        <dbReference type="PROSITE" id="PS51186"/>
    </source>
</evidence>
<feature type="domain" description="N-acetyltransferase" evidence="4">
    <location>
        <begin position="5"/>
        <end position="160"/>
    </location>
</feature>
<dbReference type="PANTHER" id="PTHR10545:SF29">
    <property type="entry name" value="GH14572P-RELATED"/>
    <property type="match status" value="1"/>
</dbReference>
<sequence length="160" mass="18225">MSDTIVLRAAVPGDEALVARFVRDLAEYEHLTHEVLGTEADYRRALFGTPQRLWALFACRGDEPVGFALWFYTFSTFAGRPSLYVEDVFVRPEQRGRGIGRMIFRHLAGLALQEGCARMEWTVLDWNAPAIGFYRAIGARPRDEWTIQRLDGEALRAFAQ</sequence>
<evidence type="ECO:0000313" key="6">
    <source>
        <dbReference type="Proteomes" id="UP000325255"/>
    </source>
</evidence>
<reference evidence="5 6" key="1">
    <citation type="submission" date="2019-09" db="EMBL/GenBank/DDBJ databases">
        <title>Genome sequence of Rhodovastum atsumiense, a diverse member of the Acetobacteraceae family of non-sulfur purple photosynthetic bacteria.</title>
        <authorList>
            <person name="Meyer T."/>
            <person name="Kyndt J."/>
        </authorList>
    </citation>
    <scope>NUCLEOTIDE SEQUENCE [LARGE SCALE GENOMIC DNA]</scope>
    <source>
        <strain evidence="5 6">DSM 21279</strain>
    </source>
</reference>
<dbReference type="SUPFAM" id="SSF55729">
    <property type="entry name" value="Acyl-CoA N-acyltransferases (Nat)"/>
    <property type="match status" value="1"/>
</dbReference>
<protein>
    <submittedName>
        <fullName evidence="5">GNAT family N-acetyltransferase</fullName>
    </submittedName>
</protein>
<dbReference type="Gene3D" id="3.40.630.30">
    <property type="match status" value="1"/>
</dbReference>
<proteinExistence type="inferred from homology"/>
<dbReference type="EMBL" id="VWPK01000001">
    <property type="protein sequence ID" value="KAA5614686.1"/>
    <property type="molecule type" value="Genomic_DNA"/>
</dbReference>
<keyword evidence="2 5" id="KW-0808">Transferase</keyword>
<accession>A0A5M6J240</accession>
<keyword evidence="6" id="KW-1185">Reference proteome</keyword>
<dbReference type="PANTHER" id="PTHR10545">
    <property type="entry name" value="DIAMINE N-ACETYLTRANSFERASE"/>
    <property type="match status" value="1"/>
</dbReference>
<dbReference type="InterPro" id="IPR016181">
    <property type="entry name" value="Acyl_CoA_acyltransferase"/>
</dbReference>
<dbReference type="InterPro" id="IPR051016">
    <property type="entry name" value="Diverse_Substrate_AcTransf"/>
</dbReference>
<dbReference type="RefSeq" id="WP_150038466.1">
    <property type="nucleotide sequence ID" value="NZ_OW485601.1"/>
</dbReference>
<dbReference type="CDD" id="cd04301">
    <property type="entry name" value="NAT_SF"/>
    <property type="match status" value="1"/>
</dbReference>
<comment type="similarity">
    <text evidence="1">Belongs to the acetyltransferase family.</text>
</comment>
<dbReference type="InterPro" id="IPR000182">
    <property type="entry name" value="GNAT_dom"/>
</dbReference>
<dbReference type="FunFam" id="3.40.630.30:FF:000064">
    <property type="entry name" value="GNAT family acetyltransferase"/>
    <property type="match status" value="1"/>
</dbReference>
<gene>
    <name evidence="5" type="ORF">F1189_00735</name>
</gene>
<organism evidence="5 6">
    <name type="scientific">Rhodovastum atsumiense</name>
    <dbReference type="NCBI Taxonomy" id="504468"/>
    <lineage>
        <taxon>Bacteria</taxon>
        <taxon>Pseudomonadati</taxon>
        <taxon>Pseudomonadota</taxon>
        <taxon>Alphaproteobacteria</taxon>
        <taxon>Acetobacterales</taxon>
        <taxon>Acetobacteraceae</taxon>
        <taxon>Rhodovastum</taxon>
    </lineage>
</organism>
<dbReference type="Proteomes" id="UP000325255">
    <property type="component" value="Unassembled WGS sequence"/>
</dbReference>
<dbReference type="GO" id="GO:0008080">
    <property type="term" value="F:N-acetyltransferase activity"/>
    <property type="evidence" value="ECO:0007669"/>
    <property type="project" value="UniProtKB-ARBA"/>
</dbReference>
<dbReference type="PROSITE" id="PS51186">
    <property type="entry name" value="GNAT"/>
    <property type="match status" value="1"/>
</dbReference>
<comment type="caution">
    <text evidence="5">The sequence shown here is derived from an EMBL/GenBank/DDBJ whole genome shotgun (WGS) entry which is preliminary data.</text>
</comment>
<evidence type="ECO:0000256" key="2">
    <source>
        <dbReference type="ARBA" id="ARBA00022679"/>
    </source>
</evidence>
<dbReference type="AlphaFoldDB" id="A0A5M6J240"/>
<dbReference type="OrthoDB" id="9805924at2"/>
<keyword evidence="3" id="KW-0012">Acyltransferase</keyword>
<evidence type="ECO:0000256" key="3">
    <source>
        <dbReference type="ARBA" id="ARBA00023315"/>
    </source>
</evidence>
<evidence type="ECO:0000313" key="5">
    <source>
        <dbReference type="EMBL" id="KAA5614686.1"/>
    </source>
</evidence>
<evidence type="ECO:0000256" key="1">
    <source>
        <dbReference type="ARBA" id="ARBA00008694"/>
    </source>
</evidence>